<dbReference type="AlphaFoldDB" id="A0A383WCR7"/>
<dbReference type="GO" id="GO:0003924">
    <property type="term" value="F:GTPase activity"/>
    <property type="evidence" value="ECO:0007669"/>
    <property type="project" value="InterPro"/>
</dbReference>
<evidence type="ECO:0000256" key="6">
    <source>
        <dbReference type="SAM" id="SignalP"/>
    </source>
</evidence>
<keyword evidence="3" id="KW-0342">GTP-binding</keyword>
<gene>
    <name evidence="8" type="ORF">BQ4739_LOCUS15332</name>
</gene>
<name>A0A383WCR7_TETOB</name>
<comment type="similarity">
    <text evidence="4">Belongs to the TRAFAC class dynamin-like GTPase superfamily. GB1/RHD3 GTPase family.</text>
</comment>
<evidence type="ECO:0000256" key="4">
    <source>
        <dbReference type="PROSITE-ProRule" id="PRU01052"/>
    </source>
</evidence>
<evidence type="ECO:0000313" key="8">
    <source>
        <dbReference type="EMBL" id="SZX75020.1"/>
    </source>
</evidence>
<dbReference type="InterPro" id="IPR027417">
    <property type="entry name" value="P-loop_NTPase"/>
</dbReference>
<feature type="transmembrane region" description="Helical" evidence="5">
    <location>
        <begin position="502"/>
        <end position="519"/>
    </location>
</feature>
<evidence type="ECO:0000256" key="5">
    <source>
        <dbReference type="SAM" id="Phobius"/>
    </source>
</evidence>
<dbReference type="InterPro" id="IPR030386">
    <property type="entry name" value="G_GB1_RHD3_dom"/>
</dbReference>
<dbReference type="InterPro" id="IPR003191">
    <property type="entry name" value="Guanylate-bd/ATL_C"/>
</dbReference>
<dbReference type="Proteomes" id="UP000256970">
    <property type="component" value="Unassembled WGS sequence"/>
</dbReference>
<keyword evidence="5" id="KW-0472">Membrane</keyword>
<keyword evidence="5" id="KW-1133">Transmembrane helix</keyword>
<organism evidence="8 9">
    <name type="scientific">Tetradesmus obliquus</name>
    <name type="common">Green alga</name>
    <name type="synonym">Acutodesmus obliquus</name>
    <dbReference type="NCBI Taxonomy" id="3088"/>
    <lineage>
        <taxon>Eukaryota</taxon>
        <taxon>Viridiplantae</taxon>
        <taxon>Chlorophyta</taxon>
        <taxon>core chlorophytes</taxon>
        <taxon>Chlorophyceae</taxon>
        <taxon>CS clade</taxon>
        <taxon>Sphaeropleales</taxon>
        <taxon>Scenedesmaceae</taxon>
        <taxon>Tetradesmus</taxon>
    </lineage>
</organism>
<dbReference type="CDD" id="cd01851">
    <property type="entry name" value="GBP"/>
    <property type="match status" value="1"/>
</dbReference>
<accession>A0A383WCR7</accession>
<dbReference type="Pfam" id="PF02263">
    <property type="entry name" value="GBP"/>
    <property type="match status" value="1"/>
</dbReference>
<dbReference type="Gene3D" id="1.20.1000.10">
    <property type="entry name" value="Guanylate-binding protein, C-terminal domain"/>
    <property type="match status" value="1"/>
</dbReference>
<dbReference type="EMBL" id="FNXT01001222">
    <property type="protein sequence ID" value="SZX75020.1"/>
    <property type="molecule type" value="Genomic_DNA"/>
</dbReference>
<keyword evidence="1" id="KW-0547">Nucleotide-binding</keyword>
<keyword evidence="9" id="KW-1185">Reference proteome</keyword>
<keyword evidence="6" id="KW-0732">Signal</keyword>
<feature type="transmembrane region" description="Helical" evidence="5">
    <location>
        <begin position="539"/>
        <end position="564"/>
    </location>
</feature>
<dbReference type="InterPro" id="IPR015894">
    <property type="entry name" value="Guanylate-bd_N"/>
</dbReference>
<evidence type="ECO:0000313" key="9">
    <source>
        <dbReference type="Proteomes" id="UP000256970"/>
    </source>
</evidence>
<dbReference type="SUPFAM" id="SSF48340">
    <property type="entry name" value="Interferon-induced guanylate-binding protein 1 (GBP1), C-terminal domain"/>
    <property type="match status" value="1"/>
</dbReference>
<evidence type="ECO:0000256" key="2">
    <source>
        <dbReference type="ARBA" id="ARBA00022801"/>
    </source>
</evidence>
<protein>
    <recommendedName>
        <fullName evidence="7">GB1/RHD3-type G domain-containing protein</fullName>
    </recommendedName>
</protein>
<keyword evidence="2" id="KW-0378">Hydrolase</keyword>
<evidence type="ECO:0000256" key="3">
    <source>
        <dbReference type="ARBA" id="ARBA00023134"/>
    </source>
</evidence>
<feature type="transmembrane region" description="Helical" evidence="5">
    <location>
        <begin position="476"/>
        <end position="495"/>
    </location>
</feature>
<evidence type="ECO:0000256" key="1">
    <source>
        <dbReference type="ARBA" id="ARBA00022741"/>
    </source>
</evidence>
<feature type="domain" description="GB1/RHD3-type G" evidence="7">
    <location>
        <begin position="49"/>
        <end position="165"/>
    </location>
</feature>
<reference evidence="8 9" key="1">
    <citation type="submission" date="2016-10" db="EMBL/GenBank/DDBJ databases">
        <authorList>
            <person name="Cai Z."/>
        </authorList>
    </citation>
    <scope>NUCLEOTIDE SEQUENCE [LARGE SCALE GENOMIC DNA]</scope>
</reference>
<evidence type="ECO:0000259" key="7">
    <source>
        <dbReference type="PROSITE" id="PS51715"/>
    </source>
</evidence>
<dbReference type="PROSITE" id="PS51715">
    <property type="entry name" value="G_GB1_RHD3"/>
    <property type="match status" value="1"/>
</dbReference>
<dbReference type="Gene3D" id="3.40.50.300">
    <property type="entry name" value="P-loop containing nucleotide triphosphate hydrolases"/>
    <property type="match status" value="1"/>
</dbReference>
<feature type="chain" id="PRO_5016763875" description="GB1/RHD3-type G domain-containing protein" evidence="6">
    <location>
        <begin position="18"/>
        <end position="590"/>
    </location>
</feature>
<sequence length="590" mass="64007">MIAVIVIWTCWLASVQSFEAKPYALVNPVAGTSHLKVADEGIALLNSIEGPVAPVVVIGPYRSGKSFLLNQLLGVPCNVGFGVGHTRETETKGIWVWGQPQSAEDGSKTLLYIDTEGFESTGRSNSYDDRVFAVATVMSSLLIYNLPETIRGSDVSKLSFVVELAAGFYDQTNKSSVAVPVEPGSMLWVIQRDFLQGKSVQQLVKDALAPVPNPQQDKAITETNNIRASLASIARNSTGFSLPQPHLDRTKLCELNDSQLEPSYVSQRDALKRLVLQQAAQKVVGGEALTGKRLAALLQSLIAALNAKEIPTGAGLIESFNREAVSKALAAFTEALDQAVQLPVDESVLDQAENRARDEALGVFKEQLLGRRQAEALTAQLEAAITKEAKAKRTANVAESNVVCQAHEMACSKLLASMARGLQIPSMRQFEGRYKACLATFEAKCVGPARSSSAERLQLAWSQARSQFGKDYNDRLFTGLLVAAVAAIVIFRFVIRVALLEAAGWLAVVFLELYPHLLGGAGSMYDTAWWKITASVWEALVLLLFGAGGLLLWMACGAAALLGWRRVRRRQQHKKAVLTSRLGDIRDLDV</sequence>
<proteinExistence type="inferred from homology"/>
<dbReference type="InterPro" id="IPR036543">
    <property type="entry name" value="Guanylate-bd_C_sf"/>
</dbReference>
<dbReference type="SUPFAM" id="SSF52540">
    <property type="entry name" value="P-loop containing nucleoside triphosphate hydrolases"/>
    <property type="match status" value="1"/>
</dbReference>
<keyword evidence="5" id="KW-0812">Transmembrane</keyword>
<dbReference type="GO" id="GO:0005525">
    <property type="term" value="F:GTP binding"/>
    <property type="evidence" value="ECO:0007669"/>
    <property type="project" value="UniProtKB-KW"/>
</dbReference>
<dbReference type="Pfam" id="PF02841">
    <property type="entry name" value="GBP_C"/>
    <property type="match status" value="1"/>
</dbReference>
<feature type="signal peptide" evidence="6">
    <location>
        <begin position="1"/>
        <end position="17"/>
    </location>
</feature>
<dbReference type="PANTHER" id="PTHR10751">
    <property type="entry name" value="GUANYLATE BINDING PROTEIN"/>
    <property type="match status" value="1"/>
</dbReference>